<dbReference type="Proteomes" id="UP000028549">
    <property type="component" value="Unassembled WGS sequence"/>
</dbReference>
<reference evidence="2 3" key="1">
    <citation type="journal article" date="2005" name="Int. J. Syst. Evol. Microbiol.">
        <title>Bacillus cibi sp. nov., isolated from jeotgal, a traditional Korean fermented seafood.</title>
        <authorList>
            <person name="Yoon J.H."/>
            <person name="Lee C.H."/>
            <person name="Oh T.K."/>
        </authorList>
    </citation>
    <scope>NUCLEOTIDE SEQUENCE [LARGE SCALE GENOMIC DNA]</scope>
    <source>
        <strain evidence="2 3">DSM 16189</strain>
    </source>
</reference>
<name>A0A084H2A2_METID</name>
<dbReference type="RefSeq" id="WP_029282134.1">
    <property type="nucleotide sequence ID" value="NZ_JNVC02000001.1"/>
</dbReference>
<proteinExistence type="predicted"/>
<comment type="caution">
    <text evidence="2">The sequence shown here is derived from an EMBL/GenBank/DDBJ whole genome shotgun (WGS) entry which is preliminary data.</text>
</comment>
<dbReference type="OrthoDB" id="2404709at2"/>
<sequence length="137" mass="15503">MANAKKEQATTEDAVLLMFLSLAENDGIEMNVTLNVQGTLVSGVLIGSRAYYDGITESAHDLRDDTMSRIIGKRFEDLKDEYVKQKQEQGDKKEDEQEPPAYIHLRNAKYQHTQPAHPAWWRGKVSSVDAFSFDSLI</sequence>
<dbReference type="AlphaFoldDB" id="A0A084H2A2"/>
<dbReference type="EMBL" id="JNVC02000001">
    <property type="protein sequence ID" value="KEZ53714.1"/>
    <property type="molecule type" value="Genomic_DNA"/>
</dbReference>
<accession>A0A084H2A2</accession>
<organism evidence="2 3">
    <name type="scientific">Metabacillus indicus</name>
    <name type="common">Bacillus indicus</name>
    <dbReference type="NCBI Taxonomy" id="246786"/>
    <lineage>
        <taxon>Bacteria</taxon>
        <taxon>Bacillati</taxon>
        <taxon>Bacillota</taxon>
        <taxon>Bacilli</taxon>
        <taxon>Bacillales</taxon>
        <taxon>Bacillaceae</taxon>
        <taxon>Metabacillus</taxon>
    </lineage>
</organism>
<evidence type="ECO:0000313" key="3">
    <source>
        <dbReference type="Proteomes" id="UP000028549"/>
    </source>
</evidence>
<protein>
    <recommendedName>
        <fullName evidence="4">Gas vesicle protein GvpU</fullName>
    </recommendedName>
</protein>
<keyword evidence="3" id="KW-1185">Reference proteome</keyword>
<evidence type="ECO:0000256" key="1">
    <source>
        <dbReference type="SAM" id="MobiDB-lite"/>
    </source>
</evidence>
<evidence type="ECO:0000313" key="2">
    <source>
        <dbReference type="EMBL" id="KEZ53714.1"/>
    </source>
</evidence>
<evidence type="ECO:0008006" key="4">
    <source>
        <dbReference type="Google" id="ProtNLM"/>
    </source>
</evidence>
<dbReference type="STRING" id="246786.GS18_0201740"/>
<feature type="region of interest" description="Disordered" evidence="1">
    <location>
        <begin position="82"/>
        <end position="102"/>
    </location>
</feature>
<feature type="compositionally biased region" description="Basic and acidic residues" evidence="1">
    <location>
        <begin position="82"/>
        <end position="95"/>
    </location>
</feature>
<gene>
    <name evidence="2" type="ORF">GS18_0201740</name>
</gene>